<evidence type="ECO:0000259" key="2">
    <source>
        <dbReference type="Pfam" id="PF13968"/>
    </source>
</evidence>
<feature type="transmembrane region" description="Helical" evidence="1">
    <location>
        <begin position="367"/>
        <end position="387"/>
    </location>
</feature>
<feature type="transmembrane region" description="Helical" evidence="1">
    <location>
        <begin position="21"/>
        <end position="43"/>
    </location>
</feature>
<accession>A0A6P6B4J9</accession>
<dbReference type="InterPro" id="IPR025315">
    <property type="entry name" value="DUF4220"/>
</dbReference>
<dbReference type="Proteomes" id="UP000515121">
    <property type="component" value="Unplaced"/>
</dbReference>
<evidence type="ECO:0000256" key="1">
    <source>
        <dbReference type="SAM" id="Phobius"/>
    </source>
</evidence>
<keyword evidence="3" id="KW-1185">Reference proteome</keyword>
<dbReference type="OrthoDB" id="1689146at2759"/>
<sequence length="576" mass="65976">MGRHYIPLTIPFGLKELWNEWNIRGPILFSLWLQIVLIFMAPLRKSTRATWVISLIWYAYLLADVTANFALGLISNGQQRNQSNNPESKPKESSDLLAFWAPVLILHLGGPDTITAFSLEDNQLWKRHLLLLIYQVATVFYVFSQSLPNENLWIPTVLMFIAGIIKYVERTVALNLASLDKFLDSMLKQPDPGANYAMLMEEYAFRKEAELPARLIPMPGPDAELETSDVPTEGNNLNNLDVVHYAFKYFQVFKGLVVDLIFSNRELYESRKFLIGKTAEEALRIIEVELNMIYDALYTKVEVVNSIAGYIFRFIAFGLVFATLGLFYFQAKKDEYHGVDIRITYTLLLGAIALDVISFLMLISSDWIFASIGPHSLWAALFCNFLALKKPRWHPCKCKIKDSDSEKNNAKHHVLANPLVCRRWSGSVPAHNLISSVIRKNTMPIEDSVDKRMSKASSFIRSIQKTPVFGKFPMPIKDFVDKLTYVSSEPFTWELWEFIFGEQKAKSEFADTPESAQWVSSARGDWVLADHSKLLKYVTDVQYDESLLLWHIATDLCYNTEVMDSSYREFSKILSD</sequence>
<keyword evidence="1" id="KW-1133">Transmembrane helix</keyword>
<dbReference type="AlphaFoldDB" id="A0A6P6B4J9"/>
<keyword evidence="1" id="KW-0812">Transmembrane</keyword>
<dbReference type="RefSeq" id="XP_022772094.1">
    <property type="nucleotide sequence ID" value="XM_022916359.1"/>
</dbReference>
<feature type="domain" description="DUF4220" evidence="2">
    <location>
        <begin position="57"/>
        <end position="435"/>
    </location>
</feature>
<feature type="transmembrane region" description="Helical" evidence="1">
    <location>
        <begin position="125"/>
        <end position="144"/>
    </location>
</feature>
<dbReference type="Pfam" id="PF13968">
    <property type="entry name" value="DUF4220"/>
    <property type="match status" value="1"/>
</dbReference>
<name>A0A6P6B4J9_DURZI</name>
<proteinExistence type="predicted"/>
<dbReference type="KEGG" id="dzi:111314716"/>
<gene>
    <name evidence="4" type="primary">LOC111314716</name>
</gene>
<protein>
    <submittedName>
        <fullName evidence="4">Uncharacterized protein LOC111314716</fullName>
    </submittedName>
</protein>
<dbReference type="PANTHER" id="PTHR31325">
    <property type="entry name" value="OS01G0798800 PROTEIN-RELATED"/>
    <property type="match status" value="1"/>
</dbReference>
<feature type="transmembrane region" description="Helical" evidence="1">
    <location>
        <begin position="151"/>
        <end position="168"/>
    </location>
</feature>
<feature type="transmembrane region" description="Helical" evidence="1">
    <location>
        <begin position="341"/>
        <end position="361"/>
    </location>
</feature>
<evidence type="ECO:0000313" key="3">
    <source>
        <dbReference type="Proteomes" id="UP000515121"/>
    </source>
</evidence>
<reference evidence="4" key="1">
    <citation type="submission" date="2025-08" db="UniProtKB">
        <authorList>
            <consortium name="RefSeq"/>
        </authorList>
    </citation>
    <scope>IDENTIFICATION</scope>
    <source>
        <tissue evidence="4">Fruit stalk</tissue>
    </source>
</reference>
<organism evidence="3 4">
    <name type="scientific">Durio zibethinus</name>
    <name type="common">Durian</name>
    <dbReference type="NCBI Taxonomy" id="66656"/>
    <lineage>
        <taxon>Eukaryota</taxon>
        <taxon>Viridiplantae</taxon>
        <taxon>Streptophyta</taxon>
        <taxon>Embryophyta</taxon>
        <taxon>Tracheophyta</taxon>
        <taxon>Spermatophyta</taxon>
        <taxon>Magnoliopsida</taxon>
        <taxon>eudicotyledons</taxon>
        <taxon>Gunneridae</taxon>
        <taxon>Pentapetalae</taxon>
        <taxon>rosids</taxon>
        <taxon>malvids</taxon>
        <taxon>Malvales</taxon>
        <taxon>Malvaceae</taxon>
        <taxon>Helicteroideae</taxon>
        <taxon>Durio</taxon>
    </lineage>
</organism>
<dbReference type="GeneID" id="111314716"/>
<feature type="transmembrane region" description="Helical" evidence="1">
    <location>
        <begin position="96"/>
        <end position="119"/>
    </location>
</feature>
<feature type="transmembrane region" description="Helical" evidence="1">
    <location>
        <begin position="307"/>
        <end position="329"/>
    </location>
</feature>
<evidence type="ECO:0000313" key="4">
    <source>
        <dbReference type="RefSeq" id="XP_022772094.1"/>
    </source>
</evidence>
<feature type="transmembrane region" description="Helical" evidence="1">
    <location>
        <begin position="55"/>
        <end position="75"/>
    </location>
</feature>
<keyword evidence="1" id="KW-0472">Membrane</keyword>